<dbReference type="Pfam" id="PF20434">
    <property type="entry name" value="BD-FAE"/>
    <property type="match status" value="1"/>
</dbReference>
<dbReference type="InterPro" id="IPR049492">
    <property type="entry name" value="BD-FAE-like_dom"/>
</dbReference>
<dbReference type="GO" id="GO:0004061">
    <property type="term" value="F:arylformamidase activity"/>
    <property type="evidence" value="ECO:0007669"/>
    <property type="project" value="TreeGrafter"/>
</dbReference>
<dbReference type="Proteomes" id="UP001164705">
    <property type="component" value="Chromosome"/>
</dbReference>
<evidence type="ECO:0000313" key="5">
    <source>
        <dbReference type="Proteomes" id="UP001164705"/>
    </source>
</evidence>
<evidence type="ECO:0000313" key="4">
    <source>
        <dbReference type="EMBL" id="WAC02246.1"/>
    </source>
</evidence>
<name>A0A9E8MVQ8_9FLAO</name>
<dbReference type="PANTHER" id="PTHR48081">
    <property type="entry name" value="AB HYDROLASE SUPERFAMILY PROTEIN C4A8.06C"/>
    <property type="match status" value="1"/>
</dbReference>
<keyword evidence="5" id="KW-1185">Reference proteome</keyword>
<gene>
    <name evidence="4" type="ORF">N7U66_00200</name>
</gene>
<dbReference type="InterPro" id="IPR029058">
    <property type="entry name" value="AB_hydrolase_fold"/>
</dbReference>
<evidence type="ECO:0000259" key="3">
    <source>
        <dbReference type="Pfam" id="PF20434"/>
    </source>
</evidence>
<dbReference type="AlphaFoldDB" id="A0A9E8MVQ8"/>
<protein>
    <submittedName>
        <fullName evidence="4">Alpha/beta hydrolase</fullName>
    </submittedName>
</protein>
<dbReference type="RefSeq" id="WP_267676840.1">
    <property type="nucleotide sequence ID" value="NZ_CP113088.1"/>
</dbReference>
<dbReference type="PANTHER" id="PTHR48081:SF33">
    <property type="entry name" value="KYNURENINE FORMAMIDASE"/>
    <property type="match status" value="1"/>
</dbReference>
<dbReference type="InterPro" id="IPR050300">
    <property type="entry name" value="GDXG_lipolytic_enzyme"/>
</dbReference>
<feature type="domain" description="BD-FAE-like" evidence="3">
    <location>
        <begin position="41"/>
        <end position="220"/>
    </location>
</feature>
<feature type="chain" id="PRO_5039666991" evidence="2">
    <location>
        <begin position="20"/>
        <end position="275"/>
    </location>
</feature>
<keyword evidence="1 4" id="KW-0378">Hydrolase</keyword>
<proteinExistence type="predicted"/>
<keyword evidence="2" id="KW-0732">Signal</keyword>
<sequence length="275" mass="31798">MIKNYLLPLLLTLICSSCASRKFEDVLYLEKVPNEESLKLNVFQPRHTKDSKPMPVVIFVHGGYWAEGDKDIYGFLGRNFAKHDVVTVIPSYTLSPKANYDTMAKEIAKAVEWTVNNIEEYHGNPEQIYLMGHSAGGHLIALISTNPRYLKTPEVIKGVILNDAAGLDMYTYLQNHPPTAKYHYKTTWTTDPEQWKKASPLYFVDEKAPPFLIYIGKKTYASIKKQNAVFIDKLNEFQKEIQPIYLDKKHVPMMSQYFFPWTKRYDEILSFINTN</sequence>
<feature type="signal peptide" evidence="2">
    <location>
        <begin position="1"/>
        <end position="19"/>
    </location>
</feature>
<dbReference type="SUPFAM" id="SSF53474">
    <property type="entry name" value="alpha/beta-Hydrolases"/>
    <property type="match status" value="1"/>
</dbReference>
<evidence type="ECO:0000256" key="1">
    <source>
        <dbReference type="ARBA" id="ARBA00022801"/>
    </source>
</evidence>
<reference evidence="4" key="1">
    <citation type="submission" date="2022-11" db="EMBL/GenBank/DDBJ databases">
        <title>Lacinutrix neustonica HL-RS19T sp. nov., isolated from the surface microlayer sample of brackish Lake Shihwa.</title>
        <authorList>
            <person name="Choi J.Y."/>
            <person name="Hwang C.Y."/>
        </authorList>
    </citation>
    <scope>NUCLEOTIDE SEQUENCE</scope>
    <source>
        <strain evidence="4">HL-RS19</strain>
    </source>
</reference>
<dbReference type="EMBL" id="CP113088">
    <property type="protein sequence ID" value="WAC02246.1"/>
    <property type="molecule type" value="Genomic_DNA"/>
</dbReference>
<evidence type="ECO:0000256" key="2">
    <source>
        <dbReference type="SAM" id="SignalP"/>
    </source>
</evidence>
<dbReference type="Gene3D" id="3.40.50.1820">
    <property type="entry name" value="alpha/beta hydrolase"/>
    <property type="match status" value="1"/>
</dbReference>
<accession>A0A9E8MVQ8</accession>
<dbReference type="KEGG" id="lnu:N7U66_00200"/>
<organism evidence="4 5">
    <name type="scientific">Lacinutrix neustonica</name>
    <dbReference type="NCBI Taxonomy" id="2980107"/>
    <lineage>
        <taxon>Bacteria</taxon>
        <taxon>Pseudomonadati</taxon>
        <taxon>Bacteroidota</taxon>
        <taxon>Flavobacteriia</taxon>
        <taxon>Flavobacteriales</taxon>
        <taxon>Flavobacteriaceae</taxon>
        <taxon>Lacinutrix</taxon>
    </lineage>
</organism>